<keyword evidence="1" id="KW-0805">Transcription regulation</keyword>
<dbReference type="RefSeq" id="WP_066205357.1">
    <property type="nucleotide sequence ID" value="NZ_CP076132.1"/>
</dbReference>
<dbReference type="PANTHER" id="PTHR47893:SF1">
    <property type="entry name" value="REGULATORY PROTEIN PCHR"/>
    <property type="match status" value="1"/>
</dbReference>
<dbReference type="PROSITE" id="PS01124">
    <property type="entry name" value="HTH_ARAC_FAMILY_2"/>
    <property type="match status" value="1"/>
</dbReference>
<dbReference type="InterPro" id="IPR018062">
    <property type="entry name" value="HTH_AraC-typ_CS"/>
</dbReference>
<name>A0AAX1N011_9BACT</name>
<dbReference type="PANTHER" id="PTHR47893">
    <property type="entry name" value="REGULATORY PROTEIN PCHR"/>
    <property type="match status" value="1"/>
</dbReference>
<evidence type="ECO:0000313" key="5">
    <source>
        <dbReference type="EMBL" id="QWG00913.1"/>
    </source>
</evidence>
<evidence type="ECO:0000256" key="3">
    <source>
        <dbReference type="ARBA" id="ARBA00023163"/>
    </source>
</evidence>
<protein>
    <submittedName>
        <fullName evidence="5">AraC family transcriptional regulator</fullName>
    </submittedName>
</protein>
<dbReference type="PROSITE" id="PS00041">
    <property type="entry name" value="HTH_ARAC_FAMILY_1"/>
    <property type="match status" value="1"/>
</dbReference>
<keyword evidence="6" id="KW-1185">Reference proteome</keyword>
<keyword evidence="2" id="KW-0238">DNA-binding</keyword>
<dbReference type="AlphaFoldDB" id="A0AAX1N011"/>
<dbReference type="Gene3D" id="1.10.10.60">
    <property type="entry name" value="Homeodomain-like"/>
    <property type="match status" value="1"/>
</dbReference>
<sequence>MSTDQDIKYHYTIDHKDNYTFFEQLMNQAGGELLHNEKVLKIHNRVGDVLFHRFTHFDQLRLVVQRCNLNEKVSVEHIPSDVQKNYIFFVIHKSGAVHHMFKNEETISLFGKDSHQGVVITNFMNSLTNIGEKNIKSEWVSLVVKKSFILELLEEVPKGFKEFLLSDKPWLLFEPVNYTISQALHDIFSQTEEYQFRNFKIYGNAIDLVGEVLKHMSNRNFEDVNNLSSQDTKRMFEVKEYICSDLSNPPTLEDICKEFGLSRSKLIRDFKTEFGVPVYQFYNKMRMQNARELLVEKGLTVTEVSQNLGYKGLSKFSDAFKNFYGVSPKSMVEQYKIK</sequence>
<evidence type="ECO:0000259" key="4">
    <source>
        <dbReference type="PROSITE" id="PS01124"/>
    </source>
</evidence>
<dbReference type="Pfam" id="PF12833">
    <property type="entry name" value="HTH_18"/>
    <property type="match status" value="1"/>
</dbReference>
<dbReference type="EMBL" id="CP076132">
    <property type="protein sequence ID" value="QWG00913.1"/>
    <property type="molecule type" value="Genomic_DNA"/>
</dbReference>
<gene>
    <name evidence="5" type="ORF">KMW28_14760</name>
</gene>
<feature type="domain" description="HTH araC/xylS-type" evidence="4">
    <location>
        <begin position="236"/>
        <end position="334"/>
    </location>
</feature>
<dbReference type="GO" id="GO:0003700">
    <property type="term" value="F:DNA-binding transcription factor activity"/>
    <property type="evidence" value="ECO:0007669"/>
    <property type="project" value="InterPro"/>
</dbReference>
<evidence type="ECO:0000256" key="2">
    <source>
        <dbReference type="ARBA" id="ARBA00023125"/>
    </source>
</evidence>
<evidence type="ECO:0000313" key="6">
    <source>
        <dbReference type="Proteomes" id="UP000678679"/>
    </source>
</evidence>
<dbReference type="KEGG" id="fya:KMW28_14760"/>
<dbReference type="SUPFAM" id="SSF46689">
    <property type="entry name" value="Homeodomain-like"/>
    <property type="match status" value="2"/>
</dbReference>
<dbReference type="Proteomes" id="UP000678679">
    <property type="component" value="Chromosome 1"/>
</dbReference>
<proteinExistence type="predicted"/>
<evidence type="ECO:0000256" key="1">
    <source>
        <dbReference type="ARBA" id="ARBA00023015"/>
    </source>
</evidence>
<organism evidence="5 6">
    <name type="scientific">Flammeovirga yaeyamensis</name>
    <dbReference type="NCBI Taxonomy" id="367791"/>
    <lineage>
        <taxon>Bacteria</taxon>
        <taxon>Pseudomonadati</taxon>
        <taxon>Bacteroidota</taxon>
        <taxon>Cytophagia</taxon>
        <taxon>Cytophagales</taxon>
        <taxon>Flammeovirgaceae</taxon>
        <taxon>Flammeovirga</taxon>
    </lineage>
</organism>
<accession>A0AAX1N011</accession>
<dbReference type="SMART" id="SM00342">
    <property type="entry name" value="HTH_ARAC"/>
    <property type="match status" value="1"/>
</dbReference>
<dbReference type="GO" id="GO:0043565">
    <property type="term" value="F:sequence-specific DNA binding"/>
    <property type="evidence" value="ECO:0007669"/>
    <property type="project" value="InterPro"/>
</dbReference>
<reference evidence="5 6" key="1">
    <citation type="submission" date="2021-05" db="EMBL/GenBank/DDBJ databases">
        <title>Comparative genomic studies on the polysaccharide-degrading batcterial strains of the Flammeovirga genus.</title>
        <authorList>
            <person name="Zewei F."/>
            <person name="Zheng Z."/>
            <person name="Yu L."/>
            <person name="Ruyue G."/>
            <person name="Yanhong M."/>
            <person name="Yuanyuan C."/>
            <person name="Jingyan G."/>
            <person name="Wenjun H."/>
        </authorList>
    </citation>
    <scope>NUCLEOTIDE SEQUENCE [LARGE SCALE GENOMIC DNA]</scope>
    <source>
        <strain evidence="5 6">NBRC:100898</strain>
    </source>
</reference>
<dbReference type="InterPro" id="IPR018060">
    <property type="entry name" value="HTH_AraC"/>
</dbReference>
<dbReference type="InterPro" id="IPR009057">
    <property type="entry name" value="Homeodomain-like_sf"/>
</dbReference>
<dbReference type="InterPro" id="IPR053142">
    <property type="entry name" value="PchR_regulatory_protein"/>
</dbReference>
<keyword evidence="3" id="KW-0804">Transcription</keyword>